<dbReference type="GeneID" id="89991503"/>
<keyword evidence="1" id="KW-0812">Transmembrane</keyword>
<proteinExistence type="predicted"/>
<dbReference type="Proteomes" id="UP001432216">
    <property type="component" value="Chromosome 8"/>
</dbReference>
<protein>
    <submittedName>
        <fullName evidence="2">Uncharacterized protein</fullName>
    </submittedName>
</protein>
<evidence type="ECO:0000256" key="1">
    <source>
        <dbReference type="SAM" id="Phobius"/>
    </source>
</evidence>
<reference evidence="2 3" key="1">
    <citation type="submission" date="2024-01" db="EMBL/GenBank/DDBJ databases">
        <title>Comparative genomics of Cryptococcus and Kwoniella reveals pathogenesis evolution and contrasting modes of karyotype evolution via chromosome fusion or intercentromeric recombination.</title>
        <authorList>
            <person name="Coelho M.A."/>
            <person name="David-Palma M."/>
            <person name="Shea T."/>
            <person name="Bowers K."/>
            <person name="McGinley-Smith S."/>
            <person name="Mohammad A.W."/>
            <person name="Gnirke A."/>
            <person name="Yurkov A.M."/>
            <person name="Nowrousian M."/>
            <person name="Sun S."/>
            <person name="Cuomo C.A."/>
            <person name="Heitman J."/>
        </authorList>
    </citation>
    <scope>NUCLEOTIDE SEQUENCE [LARGE SCALE GENOMIC DNA]</scope>
    <source>
        <strain evidence="2 3">7685027</strain>
    </source>
</reference>
<gene>
    <name evidence="2" type="ORF">IAS62_004732</name>
</gene>
<evidence type="ECO:0000313" key="3">
    <source>
        <dbReference type="Proteomes" id="UP001432216"/>
    </source>
</evidence>
<organism evidence="2 3">
    <name type="scientific">Cryptococcus decagattii</name>
    <dbReference type="NCBI Taxonomy" id="1859122"/>
    <lineage>
        <taxon>Eukaryota</taxon>
        <taxon>Fungi</taxon>
        <taxon>Dikarya</taxon>
        <taxon>Basidiomycota</taxon>
        <taxon>Agaricomycotina</taxon>
        <taxon>Tremellomycetes</taxon>
        <taxon>Tremellales</taxon>
        <taxon>Cryptococcaceae</taxon>
        <taxon>Cryptococcus</taxon>
        <taxon>Cryptococcus gattii species complex</taxon>
    </lineage>
</organism>
<accession>A0ABZ2AXW0</accession>
<dbReference type="EMBL" id="CP143813">
    <property type="protein sequence ID" value="WVO23380.1"/>
    <property type="molecule type" value="Genomic_DNA"/>
</dbReference>
<name>A0ABZ2AXW0_9TREE</name>
<keyword evidence="3" id="KW-1185">Reference proteome</keyword>
<dbReference type="RefSeq" id="XP_064722619.1">
    <property type="nucleotide sequence ID" value="XM_064866547.1"/>
</dbReference>
<feature type="transmembrane region" description="Helical" evidence="1">
    <location>
        <begin position="92"/>
        <end position="111"/>
    </location>
</feature>
<keyword evidence="1" id="KW-1133">Transmembrane helix</keyword>
<feature type="transmembrane region" description="Helical" evidence="1">
    <location>
        <begin position="57"/>
        <end position="80"/>
    </location>
</feature>
<sequence>MVIMARCCCLSGLSIICHESTNANQLLHFHLNSRSSACIDHGESVKVYPNIAIGQNAWANVTVMPVSVFFLPSFLSLLCCVPTLSSTRSSTFFCWDVHSLLAIAFFIPILPLISDRIPTMLFSTTLLLTLAHFPQFRIRYTLSHRVLHTTAFFIGSLSAALPIHAREIVRQAELHSDVLHNPLFRSTPLMIAQRMNVFPRPTKGKYYPSPRLLSGIAI</sequence>
<keyword evidence="1" id="KW-0472">Membrane</keyword>
<evidence type="ECO:0000313" key="2">
    <source>
        <dbReference type="EMBL" id="WVO23380.1"/>
    </source>
</evidence>